<dbReference type="InterPro" id="IPR031568">
    <property type="entry name" value="Pet117"/>
</dbReference>
<evidence type="ECO:0000256" key="1">
    <source>
        <dbReference type="SAM" id="MobiDB-lite"/>
    </source>
</evidence>
<dbReference type="Pfam" id="PF15786">
    <property type="entry name" value="PET117"/>
    <property type="match status" value="1"/>
</dbReference>
<evidence type="ECO:0000313" key="4">
    <source>
        <dbReference type="Proteomes" id="UP000660262"/>
    </source>
</evidence>
<gene>
    <name evidence="3" type="ORF">PPROV_000280400</name>
</gene>
<feature type="transmembrane region" description="Helical" evidence="2">
    <location>
        <begin position="83"/>
        <end position="102"/>
    </location>
</feature>
<dbReference type="AlphaFoldDB" id="A0A830HE13"/>
<organism evidence="3 4">
    <name type="scientific">Pycnococcus provasolii</name>
    <dbReference type="NCBI Taxonomy" id="41880"/>
    <lineage>
        <taxon>Eukaryota</taxon>
        <taxon>Viridiplantae</taxon>
        <taxon>Chlorophyta</taxon>
        <taxon>Pseudoscourfieldiophyceae</taxon>
        <taxon>Pseudoscourfieldiales</taxon>
        <taxon>Pycnococcaceae</taxon>
        <taxon>Pycnococcus</taxon>
    </lineage>
</organism>
<accession>A0A830HE13</accession>
<protein>
    <submittedName>
        <fullName evidence="3">Uncharacterized protein</fullName>
    </submittedName>
</protein>
<dbReference type="OrthoDB" id="76305at2759"/>
<dbReference type="EMBL" id="BNJQ01000006">
    <property type="protein sequence ID" value="GHP04050.1"/>
    <property type="molecule type" value="Genomic_DNA"/>
</dbReference>
<evidence type="ECO:0000313" key="3">
    <source>
        <dbReference type="EMBL" id="GHP04050.1"/>
    </source>
</evidence>
<comment type="caution">
    <text evidence="3">The sequence shown here is derived from an EMBL/GenBank/DDBJ whole genome shotgun (WGS) entry which is preliminary data.</text>
</comment>
<name>A0A830HE13_9CHLO</name>
<proteinExistence type="predicted"/>
<keyword evidence="2" id="KW-0812">Transmembrane</keyword>
<feature type="compositionally biased region" description="Low complexity" evidence="1">
    <location>
        <begin position="8"/>
        <end position="25"/>
    </location>
</feature>
<keyword evidence="2" id="KW-0472">Membrane</keyword>
<dbReference type="Proteomes" id="UP000660262">
    <property type="component" value="Unassembled WGS sequence"/>
</dbReference>
<sequence>MDGGGAGPATSGGTPAGPKAGTTFGVRAVSGMKPEIQPPRRIESPTLPRPSTARETLLVLGAGNRKQIKPLKQGMPPSLGGSMPMYTLFGITALSLLGIVMVHNQQNVEKQQLHSGVVRDIERLRLREERERITKQQSRS</sequence>
<feature type="region of interest" description="Disordered" evidence="1">
    <location>
        <begin position="1"/>
        <end position="52"/>
    </location>
</feature>
<keyword evidence="2" id="KW-1133">Transmembrane helix</keyword>
<reference evidence="3" key="1">
    <citation type="submission" date="2020-10" db="EMBL/GenBank/DDBJ databases">
        <title>Unveiling of a novel bifunctional photoreceptor, Dualchrome1, isolated from a cosmopolitan green alga.</title>
        <authorList>
            <person name="Suzuki S."/>
            <person name="Kawachi M."/>
        </authorList>
    </citation>
    <scope>NUCLEOTIDE SEQUENCE</scope>
    <source>
        <strain evidence="3">NIES 2893</strain>
    </source>
</reference>
<keyword evidence="4" id="KW-1185">Reference proteome</keyword>
<evidence type="ECO:0000256" key="2">
    <source>
        <dbReference type="SAM" id="Phobius"/>
    </source>
</evidence>